<organism evidence="2 3">
    <name type="scientific">Myotis myotis</name>
    <name type="common">Greater mouse-eared bat</name>
    <name type="synonym">Vespertilio myotis</name>
    <dbReference type="NCBI Taxonomy" id="51298"/>
    <lineage>
        <taxon>Eukaryota</taxon>
        <taxon>Metazoa</taxon>
        <taxon>Chordata</taxon>
        <taxon>Craniata</taxon>
        <taxon>Vertebrata</taxon>
        <taxon>Euteleostomi</taxon>
        <taxon>Mammalia</taxon>
        <taxon>Eutheria</taxon>
        <taxon>Laurasiatheria</taxon>
        <taxon>Chiroptera</taxon>
        <taxon>Yangochiroptera</taxon>
        <taxon>Vespertilionidae</taxon>
        <taxon>Myotis</taxon>
    </lineage>
</organism>
<evidence type="ECO:0000256" key="1">
    <source>
        <dbReference type="SAM" id="MobiDB-lite"/>
    </source>
</evidence>
<comment type="caution">
    <text evidence="2">The sequence shown here is derived from an EMBL/GenBank/DDBJ whole genome shotgun (WGS) entry which is preliminary data.</text>
</comment>
<dbReference type="Proteomes" id="UP000527355">
    <property type="component" value="Unassembled WGS sequence"/>
</dbReference>
<dbReference type="EMBL" id="JABWUV010000017">
    <property type="protein sequence ID" value="KAF6296152.1"/>
    <property type="molecule type" value="Genomic_DNA"/>
</dbReference>
<sequence length="149" mass="15859">MTVMTSCYEAHSGQQTGRSGGGAGRPTSWPLPTASLPLIKSWAPAKLPLSSPWPALPLIRLLHQDRPAVPPLGLPAPDHARAGQPTTHSSSPWPALIGGQASWPTSHHLLLPTGPAPILPDWGWAGRTPPMHEFVHWASSGKYQSVVCK</sequence>
<accession>A0A7J7T660</accession>
<dbReference type="AlphaFoldDB" id="A0A7J7T660"/>
<evidence type="ECO:0000313" key="2">
    <source>
        <dbReference type="EMBL" id="KAF6296152.1"/>
    </source>
</evidence>
<gene>
    <name evidence="2" type="ORF">mMyoMyo1_009232</name>
</gene>
<feature type="region of interest" description="Disordered" evidence="1">
    <location>
        <begin position="1"/>
        <end position="29"/>
    </location>
</feature>
<reference evidence="2 3" key="1">
    <citation type="journal article" date="2020" name="Nature">
        <title>Six reference-quality genomes reveal evolution of bat adaptations.</title>
        <authorList>
            <person name="Jebb D."/>
            <person name="Huang Z."/>
            <person name="Pippel M."/>
            <person name="Hughes G.M."/>
            <person name="Lavrichenko K."/>
            <person name="Devanna P."/>
            <person name="Winkler S."/>
            <person name="Jermiin L.S."/>
            <person name="Skirmuntt E.C."/>
            <person name="Katzourakis A."/>
            <person name="Burkitt-Gray L."/>
            <person name="Ray D.A."/>
            <person name="Sullivan K.A.M."/>
            <person name="Roscito J.G."/>
            <person name="Kirilenko B.M."/>
            <person name="Davalos L.M."/>
            <person name="Corthals A.P."/>
            <person name="Power M.L."/>
            <person name="Jones G."/>
            <person name="Ransome R.D."/>
            <person name="Dechmann D.K.N."/>
            <person name="Locatelli A.G."/>
            <person name="Puechmaille S.J."/>
            <person name="Fedrigo O."/>
            <person name="Jarvis E.D."/>
            <person name="Hiller M."/>
            <person name="Vernes S.C."/>
            <person name="Myers E.W."/>
            <person name="Teeling E.C."/>
        </authorList>
    </citation>
    <scope>NUCLEOTIDE SEQUENCE [LARGE SCALE GENOMIC DNA]</scope>
    <source>
        <strain evidence="2">MMyoMyo1</strain>
        <tissue evidence="2">Flight muscle</tissue>
    </source>
</reference>
<evidence type="ECO:0000313" key="3">
    <source>
        <dbReference type="Proteomes" id="UP000527355"/>
    </source>
</evidence>
<name>A0A7J7T660_MYOMY</name>
<proteinExistence type="predicted"/>
<protein>
    <submittedName>
        <fullName evidence="2">Uncharacterized protein</fullName>
    </submittedName>
</protein>
<keyword evidence="3" id="KW-1185">Reference proteome</keyword>